<accession>A0AAU8KXF1</accession>
<name>A0AAU8KXF1_9CAUD</name>
<evidence type="ECO:0000313" key="1">
    <source>
        <dbReference type="EMBL" id="XCN28280.1"/>
    </source>
</evidence>
<reference evidence="1" key="1">
    <citation type="submission" date="2024-06" db="EMBL/GenBank/DDBJ databases">
        <authorList>
            <person name="Gannavaram S."/>
            <person name="Nemani S."/>
            <person name="Datta M."/>
            <person name="Picchiottino A."/>
            <person name="Mereddy A."/>
            <person name="Gannavaram N."/>
            <person name="Honeycutt C."/>
            <person name="Tran D."/>
            <person name="Choi K."/>
            <person name="Srinivasan K."/>
            <person name="Johnson A."/>
        </authorList>
    </citation>
    <scope>NUCLEOTIDE SEQUENCE</scope>
</reference>
<dbReference type="EMBL" id="PP885733">
    <property type="protein sequence ID" value="XCN28280.1"/>
    <property type="molecule type" value="Genomic_DNA"/>
</dbReference>
<proteinExistence type="predicted"/>
<protein>
    <submittedName>
        <fullName evidence="1">Uncharacterized protein</fullName>
    </submittedName>
</protein>
<sequence length="240" mass="27980">MSKVENFETKIYSDDNGWKIWLCTERSEWNKVESFFKFQYPVKGTPQRDTRILVLNGYYDTLPAVNNALKARHNFVHYAVGTTYSPDEFSNRFLEIIKETIVDGSLQNSLREHNRKTLHQAHLIPCYRLNGSDREFTVYHDHITSTLAKFAIQEKPEGGYQVQVLCIGDLAGKVFKTDHTFTEKMLRPESLSNAVFKVLNPLLDKIKMDKEDRMDIVADITHTFEQGRFGFWHLLNLINK</sequence>
<organism evidence="1">
    <name type="scientific">Pantoea phage Survivor</name>
    <dbReference type="NCBI Taxonomy" id="3232176"/>
    <lineage>
        <taxon>Viruses</taxon>
        <taxon>Duplodnaviria</taxon>
        <taxon>Heunggongvirae</taxon>
        <taxon>Uroviricota</taxon>
        <taxon>Caudoviricetes</taxon>
    </lineage>
</organism>